<evidence type="ECO:0000313" key="4">
    <source>
        <dbReference type="Proteomes" id="UP000467841"/>
    </source>
</evidence>
<sequence>MTKLTDLSGDMVSEILSRVSLTSLTAVRSTCKTWNDSSKNQVLGEKGARKKQFVEFMIQGSIVYSLRFNLQGVRNDKDENDFIYPSMKEIRIPNNQGVKFYEIYHCDGLLLCVPKGCPSRILVWNPYLGQTRWIRVKVSHLSTYALGYGHDGNNNNRNHKILRMFYDYRNKKSIEVYDFHSDSWRFIDFNQELFHRVNDGVSLKGNAYLLGNEFLVCFDFTRERCGPRLPLPVPSVEHHVILSWVRDEKLLVLFTQYDKPEMIEVWISVKVEPNAISWSSFLRLDMRVVNGLHGTFFTHFYPKSFVIDEEKKVVVLFDLERCESRVHSETNGYQMAYIVGEDGYLRSFNMGVSNSWIWGPSARLVCSSYVPSLVQLHINRPKRKK</sequence>
<dbReference type="SUPFAM" id="SSF50965">
    <property type="entry name" value="Galactose oxidase, central domain"/>
    <property type="match status" value="1"/>
</dbReference>
<dbReference type="NCBIfam" id="TIGR01640">
    <property type="entry name" value="F_box_assoc_1"/>
    <property type="match status" value="1"/>
</dbReference>
<accession>A0A6D2KBK3</accession>
<dbReference type="InterPro" id="IPR036047">
    <property type="entry name" value="F-box-like_dom_sf"/>
</dbReference>
<organism evidence="3 4">
    <name type="scientific">Microthlaspi erraticum</name>
    <dbReference type="NCBI Taxonomy" id="1685480"/>
    <lineage>
        <taxon>Eukaryota</taxon>
        <taxon>Viridiplantae</taxon>
        <taxon>Streptophyta</taxon>
        <taxon>Embryophyta</taxon>
        <taxon>Tracheophyta</taxon>
        <taxon>Spermatophyta</taxon>
        <taxon>Magnoliopsida</taxon>
        <taxon>eudicotyledons</taxon>
        <taxon>Gunneridae</taxon>
        <taxon>Pentapetalae</taxon>
        <taxon>rosids</taxon>
        <taxon>malvids</taxon>
        <taxon>Brassicales</taxon>
        <taxon>Brassicaceae</taxon>
        <taxon>Coluteocarpeae</taxon>
        <taxon>Microthlaspi</taxon>
    </lineage>
</organism>
<dbReference type="PANTHER" id="PTHR31672:SF13">
    <property type="entry name" value="F-BOX PROTEIN CPR30-LIKE"/>
    <property type="match status" value="1"/>
</dbReference>
<protein>
    <recommendedName>
        <fullName evidence="5">F-box domain-containing protein</fullName>
    </recommendedName>
</protein>
<dbReference type="EMBL" id="CACVBM020001451">
    <property type="protein sequence ID" value="CAA7050444.1"/>
    <property type="molecule type" value="Genomic_DNA"/>
</dbReference>
<evidence type="ECO:0000259" key="1">
    <source>
        <dbReference type="Pfam" id="PF00646"/>
    </source>
</evidence>
<feature type="domain" description="F-box associated beta-propeller type 1" evidence="2">
    <location>
        <begin position="56"/>
        <end position="376"/>
    </location>
</feature>
<proteinExistence type="predicted"/>
<dbReference type="InterPro" id="IPR050796">
    <property type="entry name" value="SCF_F-box_component"/>
</dbReference>
<evidence type="ECO:0008006" key="5">
    <source>
        <dbReference type="Google" id="ProtNLM"/>
    </source>
</evidence>
<comment type="caution">
    <text evidence="3">The sequence shown here is derived from an EMBL/GenBank/DDBJ whole genome shotgun (WGS) entry which is preliminary data.</text>
</comment>
<keyword evidence="4" id="KW-1185">Reference proteome</keyword>
<reference evidence="3" key="1">
    <citation type="submission" date="2020-01" db="EMBL/GenBank/DDBJ databases">
        <authorList>
            <person name="Mishra B."/>
        </authorList>
    </citation>
    <scope>NUCLEOTIDE SEQUENCE [LARGE SCALE GENOMIC DNA]</scope>
</reference>
<feature type="domain" description="F-box" evidence="1">
    <location>
        <begin position="5"/>
        <end position="43"/>
    </location>
</feature>
<dbReference type="Pfam" id="PF07734">
    <property type="entry name" value="FBA_1"/>
    <property type="match status" value="1"/>
</dbReference>
<name>A0A6D2KBK3_9BRAS</name>
<evidence type="ECO:0000259" key="2">
    <source>
        <dbReference type="Pfam" id="PF07734"/>
    </source>
</evidence>
<dbReference type="InterPro" id="IPR011043">
    <property type="entry name" value="Gal_Oxase/kelch_b-propeller"/>
</dbReference>
<dbReference type="InterPro" id="IPR006527">
    <property type="entry name" value="F-box-assoc_dom_typ1"/>
</dbReference>
<dbReference type="AlphaFoldDB" id="A0A6D2KBK3"/>
<dbReference type="SUPFAM" id="SSF81383">
    <property type="entry name" value="F-box domain"/>
    <property type="match status" value="1"/>
</dbReference>
<dbReference type="Proteomes" id="UP000467841">
    <property type="component" value="Unassembled WGS sequence"/>
</dbReference>
<dbReference type="OrthoDB" id="1063857at2759"/>
<dbReference type="PANTHER" id="PTHR31672">
    <property type="entry name" value="BNACNNG10540D PROTEIN"/>
    <property type="match status" value="1"/>
</dbReference>
<gene>
    <name evidence="3" type="ORF">MERR_LOCUS37679</name>
</gene>
<dbReference type="InterPro" id="IPR017451">
    <property type="entry name" value="F-box-assoc_interact_dom"/>
</dbReference>
<evidence type="ECO:0000313" key="3">
    <source>
        <dbReference type="EMBL" id="CAA7050444.1"/>
    </source>
</evidence>
<dbReference type="InterPro" id="IPR001810">
    <property type="entry name" value="F-box_dom"/>
</dbReference>
<dbReference type="Pfam" id="PF00646">
    <property type="entry name" value="F-box"/>
    <property type="match status" value="1"/>
</dbReference>